<proteinExistence type="predicted"/>
<dbReference type="Gene3D" id="3.10.180.10">
    <property type="entry name" value="2,3-Dihydroxybiphenyl 1,2-Dioxygenase, domain 1"/>
    <property type="match status" value="1"/>
</dbReference>
<dbReference type="AlphaFoldDB" id="A0A542ZMP6"/>
<feature type="domain" description="VOC" evidence="1">
    <location>
        <begin position="3"/>
        <end position="126"/>
    </location>
</feature>
<dbReference type="PROSITE" id="PS51819">
    <property type="entry name" value="VOC"/>
    <property type="match status" value="1"/>
</dbReference>
<dbReference type="InterPro" id="IPR052164">
    <property type="entry name" value="Anthracycline_SecMetBiosynth"/>
</dbReference>
<evidence type="ECO:0000313" key="3">
    <source>
        <dbReference type="Proteomes" id="UP000319514"/>
    </source>
</evidence>
<organism evidence="2 3">
    <name type="scientific">Oryzihumus leptocrescens</name>
    <dbReference type="NCBI Taxonomy" id="297536"/>
    <lineage>
        <taxon>Bacteria</taxon>
        <taxon>Bacillati</taxon>
        <taxon>Actinomycetota</taxon>
        <taxon>Actinomycetes</taxon>
        <taxon>Micrococcales</taxon>
        <taxon>Intrasporangiaceae</taxon>
        <taxon>Oryzihumus</taxon>
    </lineage>
</organism>
<dbReference type="Proteomes" id="UP000319514">
    <property type="component" value="Unassembled WGS sequence"/>
</dbReference>
<dbReference type="InterPro" id="IPR053863">
    <property type="entry name" value="Glyoxy/Ble-like_N"/>
</dbReference>
<dbReference type="CDD" id="cd07247">
    <property type="entry name" value="SgaA_N_like"/>
    <property type="match status" value="1"/>
</dbReference>
<dbReference type="RefSeq" id="WP_141789306.1">
    <property type="nucleotide sequence ID" value="NZ_BAAAKX010000001.1"/>
</dbReference>
<reference evidence="2 3" key="1">
    <citation type="submission" date="2019-06" db="EMBL/GenBank/DDBJ databases">
        <title>Sequencing the genomes of 1000 actinobacteria strains.</title>
        <authorList>
            <person name="Klenk H.-P."/>
        </authorList>
    </citation>
    <scope>NUCLEOTIDE SEQUENCE [LARGE SCALE GENOMIC DNA]</scope>
    <source>
        <strain evidence="2 3">DSM 18082</strain>
    </source>
</reference>
<dbReference type="SUPFAM" id="SSF54593">
    <property type="entry name" value="Glyoxalase/Bleomycin resistance protein/Dihydroxybiphenyl dioxygenase"/>
    <property type="match status" value="1"/>
</dbReference>
<gene>
    <name evidence="2" type="ORF">FB474_2950</name>
</gene>
<evidence type="ECO:0000313" key="2">
    <source>
        <dbReference type="EMBL" id="TQL61539.1"/>
    </source>
</evidence>
<dbReference type="Pfam" id="PF22677">
    <property type="entry name" value="Ble-like_N"/>
    <property type="match status" value="1"/>
</dbReference>
<dbReference type="PANTHER" id="PTHR33993">
    <property type="entry name" value="GLYOXALASE-RELATED"/>
    <property type="match status" value="1"/>
</dbReference>
<sequence length="131" mass="14148">MSRVVHFEIQADDVERAKAFYGAAFGWEFQDWSGATGSAYWGIVSGPEDEPGINGGLLQRPAPAPAPRQGTNAFVCTIGVEDYDATERRILDAGGQVALPKMALTGMAWQGYYLDPEGNTFGIHQPDPEAK</sequence>
<keyword evidence="3" id="KW-1185">Reference proteome</keyword>
<dbReference type="OrthoDB" id="9793039at2"/>
<dbReference type="PANTHER" id="PTHR33993:SF2">
    <property type="entry name" value="VOC DOMAIN-CONTAINING PROTEIN"/>
    <property type="match status" value="1"/>
</dbReference>
<accession>A0A542ZMP6</accession>
<evidence type="ECO:0000259" key="1">
    <source>
        <dbReference type="PROSITE" id="PS51819"/>
    </source>
</evidence>
<dbReference type="InterPro" id="IPR029068">
    <property type="entry name" value="Glyas_Bleomycin-R_OHBP_Dase"/>
</dbReference>
<name>A0A542ZMP6_9MICO</name>
<comment type="caution">
    <text evidence="2">The sequence shown here is derived from an EMBL/GenBank/DDBJ whole genome shotgun (WGS) entry which is preliminary data.</text>
</comment>
<protein>
    <recommendedName>
        <fullName evidence="1">VOC domain-containing protein</fullName>
    </recommendedName>
</protein>
<dbReference type="InterPro" id="IPR037523">
    <property type="entry name" value="VOC_core"/>
</dbReference>
<dbReference type="EMBL" id="VFOQ01000001">
    <property type="protein sequence ID" value="TQL61539.1"/>
    <property type="molecule type" value="Genomic_DNA"/>
</dbReference>